<dbReference type="AlphaFoldDB" id="A0A846YIL0"/>
<evidence type="ECO:0000259" key="6">
    <source>
        <dbReference type="PROSITE" id="PS50977"/>
    </source>
</evidence>
<dbReference type="GO" id="GO:0000976">
    <property type="term" value="F:transcription cis-regulatory region binding"/>
    <property type="evidence" value="ECO:0007669"/>
    <property type="project" value="TreeGrafter"/>
</dbReference>
<evidence type="ECO:0000256" key="5">
    <source>
        <dbReference type="SAM" id="MobiDB-lite"/>
    </source>
</evidence>
<dbReference type="InterPro" id="IPR009057">
    <property type="entry name" value="Homeodomain-like_sf"/>
</dbReference>
<name>A0A846YIL0_9NOCA</name>
<evidence type="ECO:0000313" key="8">
    <source>
        <dbReference type="Proteomes" id="UP000570678"/>
    </source>
</evidence>
<keyword evidence="8" id="KW-1185">Reference proteome</keyword>
<accession>A0A846YIL0</accession>
<feature type="compositionally biased region" description="Basic residues" evidence="5">
    <location>
        <begin position="8"/>
        <end position="18"/>
    </location>
</feature>
<keyword evidence="1" id="KW-0805">Transcription regulation</keyword>
<dbReference type="Pfam" id="PF00440">
    <property type="entry name" value="TetR_N"/>
    <property type="match status" value="1"/>
</dbReference>
<gene>
    <name evidence="7" type="ORF">HGA15_15205</name>
</gene>
<evidence type="ECO:0000256" key="4">
    <source>
        <dbReference type="PROSITE-ProRule" id="PRU00335"/>
    </source>
</evidence>
<feature type="domain" description="HTH tetR-type" evidence="6">
    <location>
        <begin position="22"/>
        <end position="82"/>
    </location>
</feature>
<feature type="DNA-binding region" description="H-T-H motif" evidence="4">
    <location>
        <begin position="45"/>
        <end position="64"/>
    </location>
</feature>
<dbReference type="InterPro" id="IPR036271">
    <property type="entry name" value="Tet_transcr_reg_TetR-rel_C_sf"/>
</dbReference>
<proteinExistence type="predicted"/>
<feature type="region of interest" description="Disordered" evidence="5">
    <location>
        <begin position="1"/>
        <end position="20"/>
    </location>
</feature>
<evidence type="ECO:0000256" key="3">
    <source>
        <dbReference type="ARBA" id="ARBA00023163"/>
    </source>
</evidence>
<dbReference type="InterPro" id="IPR050109">
    <property type="entry name" value="HTH-type_TetR-like_transc_reg"/>
</dbReference>
<keyword evidence="3" id="KW-0804">Transcription</keyword>
<dbReference type="EMBL" id="JAAXOT010000007">
    <property type="protein sequence ID" value="NKY57474.1"/>
    <property type="molecule type" value="Genomic_DNA"/>
</dbReference>
<evidence type="ECO:0000313" key="7">
    <source>
        <dbReference type="EMBL" id="NKY57474.1"/>
    </source>
</evidence>
<keyword evidence="2 4" id="KW-0238">DNA-binding</keyword>
<organism evidence="7 8">
    <name type="scientific">Nocardia flavorosea</name>
    <dbReference type="NCBI Taxonomy" id="53429"/>
    <lineage>
        <taxon>Bacteria</taxon>
        <taxon>Bacillati</taxon>
        <taxon>Actinomycetota</taxon>
        <taxon>Actinomycetes</taxon>
        <taxon>Mycobacteriales</taxon>
        <taxon>Nocardiaceae</taxon>
        <taxon>Nocardia</taxon>
    </lineage>
</organism>
<dbReference type="InterPro" id="IPR001647">
    <property type="entry name" value="HTH_TetR"/>
</dbReference>
<dbReference type="Gene3D" id="1.10.10.60">
    <property type="entry name" value="Homeodomain-like"/>
    <property type="match status" value="1"/>
</dbReference>
<dbReference type="Proteomes" id="UP000570678">
    <property type="component" value="Unassembled WGS sequence"/>
</dbReference>
<dbReference type="Gene3D" id="1.10.357.10">
    <property type="entry name" value="Tetracycline Repressor, domain 2"/>
    <property type="match status" value="1"/>
</dbReference>
<dbReference type="GO" id="GO:0003700">
    <property type="term" value="F:DNA-binding transcription factor activity"/>
    <property type="evidence" value="ECO:0007669"/>
    <property type="project" value="TreeGrafter"/>
</dbReference>
<dbReference type="PANTHER" id="PTHR30055">
    <property type="entry name" value="HTH-TYPE TRANSCRIPTIONAL REGULATOR RUTR"/>
    <property type="match status" value="1"/>
</dbReference>
<protein>
    <submittedName>
        <fullName evidence="7">TetR/AcrR family transcriptional regulator</fullName>
    </submittedName>
</protein>
<dbReference type="SUPFAM" id="SSF48498">
    <property type="entry name" value="Tetracyclin repressor-like, C-terminal domain"/>
    <property type="match status" value="1"/>
</dbReference>
<dbReference type="PROSITE" id="PS50977">
    <property type="entry name" value="HTH_TETR_2"/>
    <property type="match status" value="1"/>
</dbReference>
<sequence length="240" mass="26937">MSEPLPPGRRRRSPRTRAGRATLTADSIAATMLELAGRRGFRAVTMQDLAGHLGVTVRALYRHVQDRAEVVDRAVQLWLSQWPDPELDPATWQVSLREFLRLHRSIARRHPRALLVSLDEQIGDTRVPARRLTAPEGFLQFLTDIGVGLDDALLVHADVMIRIYGFVLLVDHRADAGAPVHEQYPAPQAWLDHHSDLELPLLRRAAADTGFEADILFEHMVTEVTHTIERLITPAGRETG</sequence>
<dbReference type="RefSeq" id="WP_062975272.1">
    <property type="nucleotide sequence ID" value="NZ_JAAXOT010000007.1"/>
</dbReference>
<reference evidence="7 8" key="1">
    <citation type="submission" date="2020-04" db="EMBL/GenBank/DDBJ databases">
        <title>MicrobeNet Type strains.</title>
        <authorList>
            <person name="Nicholson A.C."/>
        </authorList>
    </citation>
    <scope>NUCLEOTIDE SEQUENCE [LARGE SCALE GENOMIC DNA]</scope>
    <source>
        <strain evidence="7 8">JCM 3332</strain>
    </source>
</reference>
<evidence type="ECO:0000256" key="1">
    <source>
        <dbReference type="ARBA" id="ARBA00023015"/>
    </source>
</evidence>
<dbReference type="SUPFAM" id="SSF46689">
    <property type="entry name" value="Homeodomain-like"/>
    <property type="match status" value="1"/>
</dbReference>
<evidence type="ECO:0000256" key="2">
    <source>
        <dbReference type="ARBA" id="ARBA00023125"/>
    </source>
</evidence>
<comment type="caution">
    <text evidence="7">The sequence shown here is derived from an EMBL/GenBank/DDBJ whole genome shotgun (WGS) entry which is preliminary data.</text>
</comment>
<dbReference type="PANTHER" id="PTHR30055:SF234">
    <property type="entry name" value="HTH-TYPE TRANSCRIPTIONAL REGULATOR BETI"/>
    <property type="match status" value="1"/>
</dbReference>